<sequence>MKAATHSRVTTSAGLALLLLLSAPTGAKASAGLTALPATGSVDPRFLSYNIEMLEVTGGRFWRPYGSPGADRYEYRPPLNLGDRRLRAAAKALAPAYVRYSGTWANATWFADTATAPEKPPAGFDSVLTQQQWRGAIDFANATGAAIVTSFPTSPGTRDAKGVWQSDTAARWLAFTRRAGGRIAAAEFANEPNMVTLTRPPEGYTGADYRRDYASFATWLRRASPGTLLLAPGFAELGEPTRTMSKRNKSMQQFEGEELLTAELPRPDGFSFHFYGGASERCGGKIMGHSLEKALSPAWLDQLDPALARMKALRDRVAPGVPLWNTESAETACGGNPWASSFADSFRFVDTLGRSAQAGVRVFMHNTLAASDYGLLEEHDFTPRPNFWAALLWKRTMGTTVLVPPPSPAPELRIYAHCLPNRGGGVGLAVINLGDEARSLPVGGNARTWIFRAAKLDSKAITISGRTPALSTAGVISGLEGETVAGELMVPGRSIAFLAATSAGNKACRGSAGQRR</sequence>
<accession>A0ABW4I7K0</accession>
<feature type="signal peptide" evidence="1">
    <location>
        <begin position="1"/>
        <end position="29"/>
    </location>
</feature>
<dbReference type="EMBL" id="JBHUDY010000002">
    <property type="protein sequence ID" value="MFD1613217.1"/>
    <property type="molecule type" value="Genomic_DNA"/>
</dbReference>
<dbReference type="Gene3D" id="3.20.20.80">
    <property type="entry name" value="Glycosidases"/>
    <property type="match status" value="1"/>
</dbReference>
<keyword evidence="1" id="KW-0732">Signal</keyword>
<dbReference type="SUPFAM" id="SSF51445">
    <property type="entry name" value="(Trans)glycosidases"/>
    <property type="match status" value="1"/>
</dbReference>
<dbReference type="InterPro" id="IPR017853">
    <property type="entry name" value="GH"/>
</dbReference>
<dbReference type="Proteomes" id="UP001597115">
    <property type="component" value="Unassembled WGS sequence"/>
</dbReference>
<gene>
    <name evidence="2" type="ORF">ACFSCW_15535</name>
</gene>
<dbReference type="PANTHER" id="PTHR46145">
    <property type="entry name" value="HEPARANASE"/>
    <property type="match status" value="1"/>
</dbReference>
<evidence type="ECO:0000256" key="1">
    <source>
        <dbReference type="SAM" id="SignalP"/>
    </source>
</evidence>
<organism evidence="2 3">
    <name type="scientific">Sphingomonas tabacisoli</name>
    <dbReference type="NCBI Taxonomy" id="2249466"/>
    <lineage>
        <taxon>Bacteria</taxon>
        <taxon>Pseudomonadati</taxon>
        <taxon>Pseudomonadota</taxon>
        <taxon>Alphaproteobacteria</taxon>
        <taxon>Sphingomonadales</taxon>
        <taxon>Sphingomonadaceae</taxon>
        <taxon>Sphingomonas</taxon>
    </lineage>
</organism>
<keyword evidence="3" id="KW-1185">Reference proteome</keyword>
<reference evidence="3" key="1">
    <citation type="journal article" date="2019" name="Int. J. Syst. Evol. Microbiol.">
        <title>The Global Catalogue of Microorganisms (GCM) 10K type strain sequencing project: providing services to taxonomists for standard genome sequencing and annotation.</title>
        <authorList>
            <consortium name="The Broad Institute Genomics Platform"/>
            <consortium name="The Broad Institute Genome Sequencing Center for Infectious Disease"/>
            <person name="Wu L."/>
            <person name="Ma J."/>
        </authorList>
    </citation>
    <scope>NUCLEOTIDE SEQUENCE [LARGE SCALE GENOMIC DNA]</scope>
    <source>
        <strain evidence="3">CGMCC 1.16275</strain>
    </source>
</reference>
<protein>
    <submittedName>
        <fullName evidence="2">Uncharacterized protein</fullName>
    </submittedName>
</protein>
<dbReference type="RefSeq" id="WP_380891086.1">
    <property type="nucleotide sequence ID" value="NZ_JBHUDY010000002.1"/>
</dbReference>
<comment type="caution">
    <text evidence="2">The sequence shown here is derived from an EMBL/GenBank/DDBJ whole genome shotgun (WGS) entry which is preliminary data.</text>
</comment>
<dbReference type="PANTHER" id="PTHR46145:SF4">
    <property type="entry name" value="HEPARANASE"/>
    <property type="match status" value="1"/>
</dbReference>
<feature type="chain" id="PRO_5045929602" evidence="1">
    <location>
        <begin position="30"/>
        <end position="516"/>
    </location>
</feature>
<name>A0ABW4I7K0_9SPHN</name>
<proteinExistence type="predicted"/>
<evidence type="ECO:0000313" key="2">
    <source>
        <dbReference type="EMBL" id="MFD1613217.1"/>
    </source>
</evidence>
<evidence type="ECO:0000313" key="3">
    <source>
        <dbReference type="Proteomes" id="UP001597115"/>
    </source>
</evidence>